<organism evidence="2 3">
    <name type="scientific">Hyaloscypha variabilis (strain UAMH 11265 / GT02V1 / F)</name>
    <name type="common">Meliniomyces variabilis</name>
    <dbReference type="NCBI Taxonomy" id="1149755"/>
    <lineage>
        <taxon>Eukaryota</taxon>
        <taxon>Fungi</taxon>
        <taxon>Dikarya</taxon>
        <taxon>Ascomycota</taxon>
        <taxon>Pezizomycotina</taxon>
        <taxon>Leotiomycetes</taxon>
        <taxon>Helotiales</taxon>
        <taxon>Hyaloscyphaceae</taxon>
        <taxon>Hyaloscypha</taxon>
        <taxon>Hyaloscypha variabilis</taxon>
    </lineage>
</organism>
<dbReference type="PROSITE" id="PS51186">
    <property type="entry name" value="GNAT"/>
    <property type="match status" value="1"/>
</dbReference>
<evidence type="ECO:0000259" key="1">
    <source>
        <dbReference type="PROSITE" id="PS51186"/>
    </source>
</evidence>
<evidence type="ECO:0000313" key="2">
    <source>
        <dbReference type="EMBL" id="PMD37424.1"/>
    </source>
</evidence>
<keyword evidence="3" id="KW-1185">Reference proteome</keyword>
<dbReference type="STRING" id="1149755.A0A2J6RFX9"/>
<feature type="domain" description="N-acetyltransferase" evidence="1">
    <location>
        <begin position="52"/>
        <end position="208"/>
    </location>
</feature>
<dbReference type="EMBL" id="KZ613949">
    <property type="protein sequence ID" value="PMD37424.1"/>
    <property type="molecule type" value="Genomic_DNA"/>
</dbReference>
<dbReference type="SUPFAM" id="SSF55729">
    <property type="entry name" value="Acyl-CoA N-acyltransferases (Nat)"/>
    <property type="match status" value="1"/>
</dbReference>
<dbReference type="PANTHER" id="PTHR42791:SF1">
    <property type="entry name" value="N-ACETYLTRANSFERASE DOMAIN-CONTAINING PROTEIN"/>
    <property type="match status" value="1"/>
</dbReference>
<name>A0A2J6RFX9_HYAVF</name>
<reference evidence="2 3" key="1">
    <citation type="submission" date="2016-04" db="EMBL/GenBank/DDBJ databases">
        <title>A degradative enzymes factory behind the ericoid mycorrhizal symbiosis.</title>
        <authorList>
            <consortium name="DOE Joint Genome Institute"/>
            <person name="Martino E."/>
            <person name="Morin E."/>
            <person name="Grelet G."/>
            <person name="Kuo A."/>
            <person name="Kohler A."/>
            <person name="Daghino S."/>
            <person name="Barry K."/>
            <person name="Choi C."/>
            <person name="Cichocki N."/>
            <person name="Clum A."/>
            <person name="Copeland A."/>
            <person name="Hainaut M."/>
            <person name="Haridas S."/>
            <person name="Labutti K."/>
            <person name="Lindquist E."/>
            <person name="Lipzen A."/>
            <person name="Khouja H.-R."/>
            <person name="Murat C."/>
            <person name="Ohm R."/>
            <person name="Olson A."/>
            <person name="Spatafora J."/>
            <person name="Veneault-Fourrey C."/>
            <person name="Henrissat B."/>
            <person name="Grigoriev I."/>
            <person name="Martin F."/>
            <person name="Perotto S."/>
        </authorList>
    </citation>
    <scope>NUCLEOTIDE SEQUENCE [LARGE SCALE GENOMIC DNA]</scope>
    <source>
        <strain evidence="2 3">F</strain>
    </source>
</reference>
<dbReference type="PANTHER" id="PTHR42791">
    <property type="entry name" value="GNAT FAMILY ACETYLTRANSFERASE"/>
    <property type="match status" value="1"/>
</dbReference>
<dbReference type="CDD" id="cd04301">
    <property type="entry name" value="NAT_SF"/>
    <property type="match status" value="1"/>
</dbReference>
<gene>
    <name evidence="2" type="ORF">L207DRAFT_514697</name>
</gene>
<dbReference type="OrthoDB" id="196847at2759"/>
<dbReference type="Proteomes" id="UP000235786">
    <property type="component" value="Unassembled WGS sequence"/>
</dbReference>
<dbReference type="GO" id="GO:0016747">
    <property type="term" value="F:acyltransferase activity, transferring groups other than amino-acyl groups"/>
    <property type="evidence" value="ECO:0007669"/>
    <property type="project" value="InterPro"/>
</dbReference>
<accession>A0A2J6RFX9</accession>
<dbReference type="AlphaFoldDB" id="A0A2J6RFX9"/>
<dbReference type="InterPro" id="IPR052523">
    <property type="entry name" value="Trichothecene_AcTrans"/>
</dbReference>
<proteinExistence type="predicted"/>
<dbReference type="InterPro" id="IPR000182">
    <property type="entry name" value="GNAT_dom"/>
</dbReference>
<protein>
    <recommendedName>
        <fullName evidence="1">N-acetyltransferase domain-containing protein</fullName>
    </recommendedName>
</protein>
<dbReference type="InterPro" id="IPR016181">
    <property type="entry name" value="Acyl_CoA_acyltransferase"/>
</dbReference>
<dbReference type="Pfam" id="PF13508">
    <property type="entry name" value="Acetyltransf_7"/>
    <property type="match status" value="1"/>
</dbReference>
<evidence type="ECO:0000313" key="3">
    <source>
        <dbReference type="Proteomes" id="UP000235786"/>
    </source>
</evidence>
<sequence>MAAPPIDFTIARITSEDDFLPLAIVEVAAFVGPQETLFFGVPGPHTAPLAASRHTALFHTDPSAIYYKATLSTGQIIGMAKWNLFKTAGPHFPWPTSGFAPDANVELLNWFFGSLDEKRNAFMDAREGVKEKGYLYMAILGVHPGFQRMGVGKRLLEWGLEMADREGLECWIEASPAGKGLYEKLGWREVAYTDVELRRWGWEVKEGEEEFSRTVSMFRGVRGKTAG</sequence>
<dbReference type="Gene3D" id="3.40.630.30">
    <property type="match status" value="1"/>
</dbReference>